<evidence type="ECO:0000256" key="1">
    <source>
        <dbReference type="SAM" id="Phobius"/>
    </source>
</evidence>
<organism evidence="3 4">
    <name type="scientific">Ferrimonas gelatinilytica</name>
    <dbReference type="NCBI Taxonomy" id="1255257"/>
    <lineage>
        <taxon>Bacteria</taxon>
        <taxon>Pseudomonadati</taxon>
        <taxon>Pseudomonadota</taxon>
        <taxon>Gammaproteobacteria</taxon>
        <taxon>Alteromonadales</taxon>
        <taxon>Ferrimonadaceae</taxon>
        <taxon>Ferrimonas</taxon>
    </lineage>
</organism>
<accession>A0ABP9RXP1</accession>
<name>A0ABP9RXP1_9GAMM</name>
<dbReference type="InterPro" id="IPR002668">
    <property type="entry name" value="CNT_N_dom"/>
</dbReference>
<dbReference type="Pfam" id="PF01773">
    <property type="entry name" value="Nucleos_tra2_N"/>
    <property type="match status" value="1"/>
</dbReference>
<evidence type="ECO:0000259" key="2">
    <source>
        <dbReference type="Pfam" id="PF01773"/>
    </source>
</evidence>
<dbReference type="EMBL" id="BAABLF010000005">
    <property type="protein sequence ID" value="GAA5188395.1"/>
    <property type="molecule type" value="Genomic_DNA"/>
</dbReference>
<keyword evidence="1" id="KW-0472">Membrane</keyword>
<comment type="caution">
    <text evidence="3">The sequence shown here is derived from an EMBL/GenBank/DDBJ whole genome shotgun (WGS) entry which is preliminary data.</text>
</comment>
<feature type="transmembrane region" description="Helical" evidence="1">
    <location>
        <begin position="27"/>
        <end position="48"/>
    </location>
</feature>
<feature type="transmembrane region" description="Helical" evidence="1">
    <location>
        <begin position="85"/>
        <end position="108"/>
    </location>
</feature>
<reference evidence="4" key="1">
    <citation type="journal article" date="2019" name="Int. J. Syst. Evol. Microbiol.">
        <title>The Global Catalogue of Microorganisms (GCM) 10K type strain sequencing project: providing services to taxonomists for standard genome sequencing and annotation.</title>
        <authorList>
            <consortium name="The Broad Institute Genomics Platform"/>
            <consortium name="The Broad Institute Genome Sequencing Center for Infectious Disease"/>
            <person name="Wu L."/>
            <person name="Ma J."/>
        </authorList>
    </citation>
    <scope>NUCLEOTIDE SEQUENCE [LARGE SCALE GENOMIC DNA]</scope>
    <source>
        <strain evidence="4">JCM 18720</strain>
    </source>
</reference>
<gene>
    <name evidence="3" type="ORF">GCM10025772_08340</name>
</gene>
<dbReference type="PANTHER" id="PTHR10590">
    <property type="entry name" value="SODIUM/NUCLEOSIDE COTRANSPORTER"/>
    <property type="match status" value="1"/>
</dbReference>
<keyword evidence="1" id="KW-0812">Transmembrane</keyword>
<proteinExistence type="predicted"/>
<dbReference type="Proteomes" id="UP001501600">
    <property type="component" value="Unassembled WGS sequence"/>
</dbReference>
<sequence length="145" mass="15517">MISLVGMMVLIGIAVLCSENRKAIRIRTVAGALGFQVAFGAFVMFVPLGQRILQAASDGVNNVIGYANAGLSFLLGDLANFSLGFIFVIHVLGPLVFISALISVLYYLGWMQRIIGGIGGVLRKILGNLPDGISLCHCQHLCWTH</sequence>
<keyword evidence="1" id="KW-1133">Transmembrane helix</keyword>
<evidence type="ECO:0000313" key="3">
    <source>
        <dbReference type="EMBL" id="GAA5188395.1"/>
    </source>
</evidence>
<dbReference type="PANTHER" id="PTHR10590:SF4">
    <property type="entry name" value="SOLUTE CARRIER FAMILY 28 MEMBER 3"/>
    <property type="match status" value="1"/>
</dbReference>
<protein>
    <recommendedName>
        <fullName evidence="2">Concentrative nucleoside transporter N-terminal domain-containing protein</fullName>
    </recommendedName>
</protein>
<feature type="domain" description="Concentrative nucleoside transporter N-terminal" evidence="2">
    <location>
        <begin position="5"/>
        <end position="78"/>
    </location>
</feature>
<keyword evidence="4" id="KW-1185">Reference proteome</keyword>
<evidence type="ECO:0000313" key="4">
    <source>
        <dbReference type="Proteomes" id="UP001501600"/>
    </source>
</evidence>
<dbReference type="InterPro" id="IPR008276">
    <property type="entry name" value="C_nuclsd_transpt"/>
</dbReference>